<organism evidence="1 2">
    <name type="scientific">Streptomyces laculatispora</name>
    <dbReference type="NCBI Taxonomy" id="887464"/>
    <lineage>
        <taxon>Bacteria</taxon>
        <taxon>Bacillati</taxon>
        <taxon>Actinomycetota</taxon>
        <taxon>Actinomycetes</taxon>
        <taxon>Kitasatosporales</taxon>
        <taxon>Streptomycetaceae</taxon>
        <taxon>Streptomyces</taxon>
    </lineage>
</organism>
<dbReference type="InterPro" id="IPR058347">
    <property type="entry name" value="DUF8034"/>
</dbReference>
<dbReference type="InterPro" id="IPR008928">
    <property type="entry name" value="6-hairpin_glycosidase_sf"/>
</dbReference>
<accession>A0ABY9HXB6</accession>
<dbReference type="SUPFAM" id="SSF48208">
    <property type="entry name" value="Six-hairpin glycosidases"/>
    <property type="match status" value="1"/>
</dbReference>
<evidence type="ECO:0000313" key="1">
    <source>
        <dbReference type="EMBL" id="WLQ38699.1"/>
    </source>
</evidence>
<name>A0ABY9HXB6_9ACTN</name>
<dbReference type="RefSeq" id="WP_306085395.1">
    <property type="nucleotide sequence ID" value="NZ_CP120992.1"/>
</dbReference>
<sequence>MGKHMVSVTASVPACEPPAWAVLQRQLFSVLDETWRVFEDRYCHPDGGLRFDGELKGRDGADDFYEPFFNWPMLYMLGGADDLLDACKKHWNGITRQLSEAGFLVDEFERGYDWFHQGESLLMFYGICAADPSDDTFRERALRFADLYLPTSPVGNVDGSQRIIRAPHTGAGGPRRGVDDGWAQGFGAGLTNMKPYGLPLEDLPGIDTWDDLADPVNARRMGEAMNRRLGDGDVAVNLASTSLIANAWLYTGEDRYRDWLVDYVQAWRDRAAAAGGVIPDNVGPSGEVGELHDGRWYGGPYGWTWPHGLHSVGAVAVVAAMNAALVTGDNAWFDLARAPLDRVLEEATRGPVRDGDSSMASTWLQRLGPDADSDLQLVPYRYGLHGWFDHQPLQIAFPAWIWWCSGDPQDRQRLDRVERECGYDWTTVHAFRDKEEAGHEAPWLAYLDGRNLDYPARALGMALGQVARRMALVREDASSVRTDDIHWWQRLNPVVTEILVQLTTGAPAAPYNGGLQQSRVRYWDADRGRPGLPADVAALVEGLDETRVGVQLVNLSTTQERRVVVQAGAFAEDGIDHVVVDQLDDGYPGPNRAYRADEFTTSTRRIDVRDNHLLVILPPGTRLGLDMQVRRHQFTPSHPTFDRYQEKQNDDR</sequence>
<evidence type="ECO:0000313" key="2">
    <source>
        <dbReference type="Proteomes" id="UP001229952"/>
    </source>
</evidence>
<dbReference type="EMBL" id="CP120992">
    <property type="protein sequence ID" value="WLQ38699.1"/>
    <property type="molecule type" value="Genomic_DNA"/>
</dbReference>
<dbReference type="Proteomes" id="UP001229952">
    <property type="component" value="Chromosome"/>
</dbReference>
<protein>
    <submittedName>
        <fullName evidence="1">Uncharacterized protein</fullName>
    </submittedName>
</protein>
<proteinExistence type="predicted"/>
<gene>
    <name evidence="1" type="ORF">P8A22_00695</name>
</gene>
<keyword evidence="2" id="KW-1185">Reference proteome</keyword>
<reference evidence="1 2" key="1">
    <citation type="submission" date="2023-03" db="EMBL/GenBank/DDBJ databases">
        <title>Isolation and description of six Streptomyces strains from soil environments, able to metabolize different microbial glucans.</title>
        <authorList>
            <person name="Widen T."/>
            <person name="Larsbrink J."/>
        </authorList>
    </citation>
    <scope>NUCLEOTIDE SEQUENCE [LARGE SCALE GENOMIC DNA]</scope>
    <source>
        <strain evidence="1 2">Mut2</strain>
    </source>
</reference>
<dbReference type="Pfam" id="PF26099">
    <property type="entry name" value="DUF8034"/>
    <property type="match status" value="1"/>
</dbReference>